<dbReference type="PRINTS" id="PR00034">
    <property type="entry name" value="HTHCRP"/>
</dbReference>
<dbReference type="Pfam" id="PF00027">
    <property type="entry name" value="cNMP_binding"/>
    <property type="match status" value="1"/>
</dbReference>
<evidence type="ECO:0000256" key="1">
    <source>
        <dbReference type="ARBA" id="ARBA00023015"/>
    </source>
</evidence>
<dbReference type="Gene3D" id="1.10.10.10">
    <property type="entry name" value="Winged helix-like DNA-binding domain superfamily/Winged helix DNA-binding domain"/>
    <property type="match status" value="1"/>
</dbReference>
<dbReference type="AlphaFoldDB" id="A0A212T8N1"/>
<dbReference type="GO" id="GO:0005829">
    <property type="term" value="C:cytosol"/>
    <property type="evidence" value="ECO:0007669"/>
    <property type="project" value="TreeGrafter"/>
</dbReference>
<feature type="domain" description="HTH crp-type" evidence="5">
    <location>
        <begin position="146"/>
        <end position="216"/>
    </location>
</feature>
<proteinExistence type="predicted"/>
<dbReference type="PANTHER" id="PTHR24567">
    <property type="entry name" value="CRP FAMILY TRANSCRIPTIONAL REGULATORY PROTEIN"/>
    <property type="match status" value="1"/>
</dbReference>
<dbReference type="InterPro" id="IPR014710">
    <property type="entry name" value="RmlC-like_jellyroll"/>
</dbReference>
<organism evidence="6 7">
    <name type="scientific">Kytococcus aerolatus</name>
    <dbReference type="NCBI Taxonomy" id="592308"/>
    <lineage>
        <taxon>Bacteria</taxon>
        <taxon>Bacillati</taxon>
        <taxon>Actinomycetota</taxon>
        <taxon>Actinomycetes</taxon>
        <taxon>Micrococcales</taxon>
        <taxon>Kytococcaceae</taxon>
        <taxon>Kytococcus</taxon>
    </lineage>
</organism>
<keyword evidence="1" id="KW-0805">Transcription regulation</keyword>
<dbReference type="OrthoDB" id="156829at2"/>
<dbReference type="EMBL" id="FYEZ01000001">
    <property type="protein sequence ID" value="SNC62382.1"/>
    <property type="molecule type" value="Genomic_DNA"/>
</dbReference>
<dbReference type="SUPFAM" id="SSF46785">
    <property type="entry name" value="Winged helix' DNA-binding domain"/>
    <property type="match status" value="1"/>
</dbReference>
<dbReference type="CDD" id="cd00092">
    <property type="entry name" value="HTH_CRP"/>
    <property type="match status" value="1"/>
</dbReference>
<name>A0A212T8N1_9MICO</name>
<protein>
    <submittedName>
        <fullName evidence="6">CRP/FNR family transcriptional regulator, anaerobic regulatory protein</fullName>
    </submittedName>
</protein>
<evidence type="ECO:0000259" key="4">
    <source>
        <dbReference type="PROSITE" id="PS50042"/>
    </source>
</evidence>
<dbReference type="PANTHER" id="PTHR24567:SF74">
    <property type="entry name" value="HTH-TYPE TRANSCRIPTIONAL REGULATOR ARCR"/>
    <property type="match status" value="1"/>
</dbReference>
<evidence type="ECO:0000259" key="5">
    <source>
        <dbReference type="PROSITE" id="PS51063"/>
    </source>
</evidence>
<feature type="domain" description="Cyclic nucleotide-binding" evidence="4">
    <location>
        <begin position="12"/>
        <end position="132"/>
    </location>
</feature>
<dbReference type="CDD" id="cd00038">
    <property type="entry name" value="CAP_ED"/>
    <property type="match status" value="1"/>
</dbReference>
<dbReference type="Gene3D" id="2.60.120.10">
    <property type="entry name" value="Jelly Rolls"/>
    <property type="match status" value="1"/>
</dbReference>
<dbReference type="RefSeq" id="WP_088817648.1">
    <property type="nucleotide sequence ID" value="NZ_FYEZ01000001.1"/>
</dbReference>
<dbReference type="Pfam" id="PF13545">
    <property type="entry name" value="HTH_Crp_2"/>
    <property type="match status" value="1"/>
</dbReference>
<dbReference type="InterPro" id="IPR012318">
    <property type="entry name" value="HTH_CRP"/>
</dbReference>
<dbReference type="InterPro" id="IPR036388">
    <property type="entry name" value="WH-like_DNA-bd_sf"/>
</dbReference>
<evidence type="ECO:0000256" key="2">
    <source>
        <dbReference type="ARBA" id="ARBA00023125"/>
    </source>
</evidence>
<gene>
    <name evidence="6" type="ORF">SAMN05445756_0681</name>
</gene>
<dbReference type="InterPro" id="IPR018490">
    <property type="entry name" value="cNMP-bd_dom_sf"/>
</dbReference>
<evidence type="ECO:0000313" key="6">
    <source>
        <dbReference type="EMBL" id="SNC62382.1"/>
    </source>
</evidence>
<evidence type="ECO:0000313" key="7">
    <source>
        <dbReference type="Proteomes" id="UP000198122"/>
    </source>
</evidence>
<dbReference type="GO" id="GO:0003677">
    <property type="term" value="F:DNA binding"/>
    <property type="evidence" value="ECO:0007669"/>
    <property type="project" value="UniProtKB-KW"/>
</dbReference>
<dbReference type="PROSITE" id="PS51063">
    <property type="entry name" value="HTH_CRP_2"/>
    <property type="match status" value="1"/>
</dbReference>
<evidence type="ECO:0000256" key="3">
    <source>
        <dbReference type="ARBA" id="ARBA00023163"/>
    </source>
</evidence>
<dbReference type="InterPro" id="IPR000595">
    <property type="entry name" value="cNMP-bd_dom"/>
</dbReference>
<dbReference type="InterPro" id="IPR050397">
    <property type="entry name" value="Env_Response_Regulators"/>
</dbReference>
<reference evidence="6 7" key="1">
    <citation type="submission" date="2017-06" db="EMBL/GenBank/DDBJ databases">
        <authorList>
            <person name="Kim H.J."/>
            <person name="Triplett B.A."/>
        </authorList>
    </citation>
    <scope>NUCLEOTIDE SEQUENCE [LARGE SCALE GENOMIC DNA]</scope>
    <source>
        <strain evidence="6 7">DSM 22179</strain>
    </source>
</reference>
<dbReference type="GO" id="GO:0003700">
    <property type="term" value="F:DNA-binding transcription factor activity"/>
    <property type="evidence" value="ECO:0007669"/>
    <property type="project" value="TreeGrafter"/>
</dbReference>
<dbReference type="InterPro" id="IPR036390">
    <property type="entry name" value="WH_DNA-bd_sf"/>
</dbReference>
<dbReference type="SMART" id="SM00100">
    <property type="entry name" value="cNMP"/>
    <property type="match status" value="1"/>
</dbReference>
<keyword evidence="3" id="KW-0804">Transcription</keyword>
<keyword evidence="7" id="KW-1185">Reference proteome</keyword>
<accession>A0A212T8N1</accession>
<dbReference type="PROSITE" id="PS50042">
    <property type="entry name" value="CNMP_BINDING_3"/>
    <property type="match status" value="1"/>
</dbReference>
<dbReference type="Proteomes" id="UP000198122">
    <property type="component" value="Unassembled WGS sequence"/>
</dbReference>
<dbReference type="SMART" id="SM00419">
    <property type="entry name" value="HTH_CRP"/>
    <property type="match status" value="1"/>
</dbReference>
<keyword evidence="2" id="KW-0238">DNA-binding</keyword>
<sequence>MPQDLCVTQVPIFAGLDPEAQQQVASCAHPEMVEAGHDFYRQGEEVGQLFVLHEGTVKLTHGRADGTQRIVRTVAPGQVVGEHPFLAGGPADHTATAIEPVVACVFQHDQLAGLMGEHPRITRDLLGAMSRRLADAEQRIARLTSTDMAARLADYLLDLPAAVQGRDVRVSLPMRKREVASYLGVTPESFSRALARLEKRGLVEVSGAEIALLDLDGLTELAG</sequence>
<dbReference type="SUPFAM" id="SSF51206">
    <property type="entry name" value="cAMP-binding domain-like"/>
    <property type="match status" value="1"/>
</dbReference>